<dbReference type="AlphaFoldDB" id="A0A0P7ZA19"/>
<dbReference type="InterPro" id="IPR041562">
    <property type="entry name" value="MCM_lid"/>
</dbReference>
<feature type="domain" description="MCM C-terminal AAA(+) ATPase" evidence="7">
    <location>
        <begin position="8"/>
        <end position="217"/>
    </location>
</feature>
<dbReference type="GO" id="GO:0003697">
    <property type="term" value="F:single-stranded DNA binding"/>
    <property type="evidence" value="ECO:0007669"/>
    <property type="project" value="TreeGrafter"/>
</dbReference>
<dbReference type="SUPFAM" id="SSF52540">
    <property type="entry name" value="P-loop containing nucleoside triphosphate hydrolases"/>
    <property type="match status" value="1"/>
</dbReference>
<dbReference type="Pfam" id="PF17855">
    <property type="entry name" value="MCM_lid"/>
    <property type="match status" value="1"/>
</dbReference>
<dbReference type="EC" id="3.6.1.-" evidence="8"/>
<dbReference type="PANTHER" id="PTHR11630">
    <property type="entry name" value="DNA REPLICATION LICENSING FACTOR MCM FAMILY MEMBER"/>
    <property type="match status" value="1"/>
</dbReference>
<name>A0A0P7ZA19_9EURY</name>
<proteinExistence type="inferred from homology"/>
<dbReference type="Pfam" id="PF00493">
    <property type="entry name" value="MCM"/>
    <property type="match status" value="1"/>
</dbReference>
<dbReference type="EMBL" id="LKCM01000414">
    <property type="protein sequence ID" value="KPQ41191.1"/>
    <property type="molecule type" value="Genomic_DNA"/>
</dbReference>
<organism evidence="8 9">
    <name type="scientific">Candidatus Methanoperedens nitratireducens</name>
    <dbReference type="NCBI Taxonomy" id="1392998"/>
    <lineage>
        <taxon>Archaea</taxon>
        <taxon>Methanobacteriati</taxon>
        <taxon>Methanobacteriota</taxon>
        <taxon>Stenosarchaea group</taxon>
        <taxon>Methanomicrobia</taxon>
        <taxon>Methanosarcinales</taxon>
        <taxon>ANME-2 cluster</taxon>
        <taxon>Candidatus Methanoperedentaceae</taxon>
        <taxon>Candidatus Methanoperedens</taxon>
    </lineage>
</organism>
<evidence type="ECO:0000256" key="4">
    <source>
        <dbReference type="ARBA" id="ARBA00022840"/>
    </source>
</evidence>
<evidence type="ECO:0000259" key="7">
    <source>
        <dbReference type="PROSITE" id="PS50051"/>
    </source>
</evidence>
<feature type="non-terminal residue" evidence="8">
    <location>
        <position position="1"/>
    </location>
</feature>
<dbReference type="InterPro" id="IPR031327">
    <property type="entry name" value="MCM"/>
</dbReference>
<protein>
    <submittedName>
        <fullName evidence="8">Replicative DNA helicase Mcm</fullName>
        <ecNumber evidence="8">3.6.1.-</ecNumber>
    </submittedName>
</protein>
<keyword evidence="2" id="KW-0235">DNA replication</keyword>
<keyword evidence="5 6" id="KW-0238">DNA-binding</keyword>
<dbReference type="GO" id="GO:0017116">
    <property type="term" value="F:single-stranded DNA helicase activity"/>
    <property type="evidence" value="ECO:0007669"/>
    <property type="project" value="TreeGrafter"/>
</dbReference>
<dbReference type="InterPro" id="IPR001208">
    <property type="entry name" value="MCM_dom"/>
</dbReference>
<keyword evidence="8" id="KW-0347">Helicase</keyword>
<evidence type="ECO:0000256" key="5">
    <source>
        <dbReference type="ARBA" id="ARBA00023125"/>
    </source>
</evidence>
<dbReference type="PANTHER" id="PTHR11630:SF66">
    <property type="entry name" value="DNA REPLICATION LICENSING FACTOR MCM4"/>
    <property type="match status" value="1"/>
</dbReference>
<dbReference type="SMART" id="SM00350">
    <property type="entry name" value="MCM"/>
    <property type="match status" value="1"/>
</dbReference>
<evidence type="ECO:0000256" key="2">
    <source>
        <dbReference type="ARBA" id="ARBA00022705"/>
    </source>
</evidence>
<evidence type="ECO:0000256" key="3">
    <source>
        <dbReference type="ARBA" id="ARBA00022741"/>
    </source>
</evidence>
<comment type="caution">
    <text evidence="8">The sequence shown here is derived from an EMBL/GenBank/DDBJ whole genome shotgun (WGS) entry which is preliminary data.</text>
</comment>
<comment type="similarity">
    <text evidence="1 6">Belongs to the MCM family.</text>
</comment>
<keyword evidence="8" id="KW-0378">Hydrolase</keyword>
<keyword evidence="4 6" id="KW-0067">ATP-binding</keyword>
<reference evidence="8 9" key="1">
    <citation type="submission" date="2015-09" db="EMBL/GenBank/DDBJ databases">
        <title>A metagenomics-based metabolic model of nitrate-dependent anaerobic oxidation of methane by Methanoperedens-like archaea.</title>
        <authorList>
            <person name="Arshad A."/>
            <person name="Speth D.R."/>
            <person name="De Graaf R.M."/>
            <person name="Op Den Camp H.J."/>
            <person name="Jetten M.S."/>
            <person name="Welte C.U."/>
        </authorList>
    </citation>
    <scope>NUCLEOTIDE SEQUENCE [LARGE SCALE GENOMIC DNA]</scope>
</reference>
<dbReference type="Proteomes" id="UP000050360">
    <property type="component" value="Unassembled WGS sequence"/>
</dbReference>
<dbReference type="GO" id="GO:0016787">
    <property type="term" value="F:hydrolase activity"/>
    <property type="evidence" value="ECO:0007669"/>
    <property type="project" value="UniProtKB-KW"/>
</dbReference>
<accession>A0A0P7ZA19</accession>
<evidence type="ECO:0000256" key="6">
    <source>
        <dbReference type="RuleBase" id="RU004070"/>
    </source>
</evidence>
<dbReference type="GO" id="GO:0005524">
    <property type="term" value="F:ATP binding"/>
    <property type="evidence" value="ECO:0007669"/>
    <property type="project" value="UniProtKB-KW"/>
</dbReference>
<dbReference type="InterPro" id="IPR027417">
    <property type="entry name" value="P-loop_NTPase"/>
</dbReference>
<dbReference type="GO" id="GO:0042555">
    <property type="term" value="C:MCM complex"/>
    <property type="evidence" value="ECO:0007669"/>
    <property type="project" value="TreeGrafter"/>
</dbReference>
<dbReference type="PRINTS" id="PR01657">
    <property type="entry name" value="MCMFAMILY"/>
</dbReference>
<gene>
    <name evidence="8" type="ORF">MPEBLZ_04247</name>
</gene>
<keyword evidence="3 6" id="KW-0547">Nucleotide-binding</keyword>
<evidence type="ECO:0000313" key="8">
    <source>
        <dbReference type="EMBL" id="KPQ41191.1"/>
    </source>
</evidence>
<sequence length="401" mass="45242">WAKNPHELRKKFLSSIAPHIFGMMDIKDACSLSLFSDWNWGLDPRNVIDRSSIHVLLFGDPGIAKSQIIKDVVYIAPKGKFGQVVNMSRGGLSTVAVQEKGEWFVKSGFFSQADQGVAGLDEIDKVKDPKDLDCLVSVLNDQIQLVSKIGKNDIPFNTRTAVLGAANPKGGHLKASEDIIEQIQSTIPSYIFQRFDLIFAIPDNPDEAKDSIVADTVNERYRTRIINRKNIKREIPVELLQKYILYARTKSLPDIELSAQKLIKEFYLKIRKVSKEYPVIGARQLEDLNRMAIAIARREMSPKVTEDHVKYAIGLMKASQATWSSGDDYGMYNYGRTKSQAEQVNSIRTAIKDICVKESYARIEDIAFTSGMDLIQVEHTIILMEKNKEVYHVAGGYRLPQ</sequence>
<evidence type="ECO:0000313" key="9">
    <source>
        <dbReference type="Proteomes" id="UP000050360"/>
    </source>
</evidence>
<dbReference type="GO" id="GO:0006260">
    <property type="term" value="P:DNA replication"/>
    <property type="evidence" value="ECO:0007669"/>
    <property type="project" value="UniProtKB-KW"/>
</dbReference>
<dbReference type="PROSITE" id="PS50051">
    <property type="entry name" value="MCM_2"/>
    <property type="match status" value="1"/>
</dbReference>
<dbReference type="Gene3D" id="3.40.50.300">
    <property type="entry name" value="P-loop containing nucleotide triphosphate hydrolases"/>
    <property type="match status" value="1"/>
</dbReference>
<evidence type="ECO:0000256" key="1">
    <source>
        <dbReference type="ARBA" id="ARBA00008010"/>
    </source>
</evidence>